<keyword evidence="6" id="KW-0997">Cell inner membrane</keyword>
<evidence type="ECO:0000256" key="4">
    <source>
        <dbReference type="ARBA" id="ARBA00022448"/>
    </source>
</evidence>
<evidence type="ECO:0000256" key="7">
    <source>
        <dbReference type="ARBA" id="ARBA00022692"/>
    </source>
</evidence>
<reference evidence="12" key="1">
    <citation type="submission" date="2021-02" db="EMBL/GenBank/DDBJ databases">
        <title>Thiocyanate and organic carbon inputs drive convergent selection for specific autotrophic Afipia and Thiobacillus strains within complex microbiomes.</title>
        <authorList>
            <person name="Huddy R.J."/>
            <person name="Sachdeva R."/>
            <person name="Kadzinga F."/>
            <person name="Kantor R.S."/>
            <person name="Harrison S.T.L."/>
            <person name="Banfield J.F."/>
        </authorList>
    </citation>
    <scope>NUCLEOTIDE SEQUENCE</scope>
    <source>
        <strain evidence="12">SCN18_13_7_16_R3_B_64_19</strain>
    </source>
</reference>
<dbReference type="EMBL" id="JAFKMR010000015">
    <property type="protein sequence ID" value="MBN8744084.1"/>
    <property type="molecule type" value="Genomic_DNA"/>
</dbReference>
<keyword evidence="4" id="KW-0813">Transport</keyword>
<accession>A0A8I1SWZ4</accession>
<evidence type="ECO:0000256" key="9">
    <source>
        <dbReference type="ARBA" id="ARBA00023136"/>
    </source>
</evidence>
<evidence type="ECO:0000256" key="5">
    <source>
        <dbReference type="ARBA" id="ARBA00022475"/>
    </source>
</evidence>
<gene>
    <name evidence="12" type="primary">gspN</name>
    <name evidence="12" type="ORF">J0I24_07210</name>
</gene>
<dbReference type="AlphaFoldDB" id="A0A8I1SWZ4"/>
<name>A0A8I1SWZ4_THIA3</name>
<comment type="subcellular location">
    <subcellularLocation>
        <location evidence="1">Cell inner membrane</location>
    </subcellularLocation>
</comment>
<dbReference type="Pfam" id="PF01203">
    <property type="entry name" value="T2SSN"/>
    <property type="match status" value="1"/>
</dbReference>
<dbReference type="GO" id="GO:0005886">
    <property type="term" value="C:plasma membrane"/>
    <property type="evidence" value="ECO:0007669"/>
    <property type="project" value="UniProtKB-SubCell"/>
</dbReference>
<evidence type="ECO:0000256" key="3">
    <source>
        <dbReference type="ARBA" id="ARBA00021563"/>
    </source>
</evidence>
<evidence type="ECO:0000256" key="11">
    <source>
        <dbReference type="SAM" id="MobiDB-lite"/>
    </source>
</evidence>
<comment type="similarity">
    <text evidence="2">Belongs to the GSP N family.</text>
</comment>
<evidence type="ECO:0000256" key="6">
    <source>
        <dbReference type="ARBA" id="ARBA00022519"/>
    </source>
</evidence>
<evidence type="ECO:0000313" key="12">
    <source>
        <dbReference type="EMBL" id="MBN8744084.1"/>
    </source>
</evidence>
<protein>
    <recommendedName>
        <fullName evidence="3">Type II secretion system protein N</fullName>
    </recommendedName>
    <alternativeName>
        <fullName evidence="10">General secretion pathway protein N</fullName>
    </alternativeName>
</protein>
<evidence type="ECO:0000256" key="10">
    <source>
        <dbReference type="ARBA" id="ARBA00030772"/>
    </source>
</evidence>
<proteinExistence type="inferred from homology"/>
<dbReference type="GO" id="GO:0015627">
    <property type="term" value="C:type II protein secretion system complex"/>
    <property type="evidence" value="ECO:0007669"/>
    <property type="project" value="InterPro"/>
</dbReference>
<organism evidence="12 13">
    <name type="scientific">Thiomonas arsenitoxydans (strain DSM 22701 / CIP 110005 / 3As)</name>
    <dbReference type="NCBI Taxonomy" id="426114"/>
    <lineage>
        <taxon>Bacteria</taxon>
        <taxon>Pseudomonadati</taxon>
        <taxon>Pseudomonadota</taxon>
        <taxon>Betaproteobacteria</taxon>
        <taxon>Burkholderiales</taxon>
        <taxon>Thiomonas</taxon>
    </lineage>
</organism>
<keyword evidence="9" id="KW-0472">Membrane</keyword>
<keyword evidence="5" id="KW-1003">Cell membrane</keyword>
<evidence type="ECO:0000313" key="13">
    <source>
        <dbReference type="Proteomes" id="UP000664800"/>
    </source>
</evidence>
<dbReference type="Proteomes" id="UP000664800">
    <property type="component" value="Unassembled WGS sequence"/>
</dbReference>
<dbReference type="RefSeq" id="WP_276729486.1">
    <property type="nucleotide sequence ID" value="NZ_JAFKMR010000015.1"/>
</dbReference>
<feature type="compositionally biased region" description="Low complexity" evidence="11">
    <location>
        <begin position="11"/>
        <end position="29"/>
    </location>
</feature>
<comment type="caution">
    <text evidence="12">The sequence shown here is derived from an EMBL/GenBank/DDBJ whole genome shotgun (WGS) entry which is preliminary data.</text>
</comment>
<dbReference type="InterPro" id="IPR022792">
    <property type="entry name" value="T2SS_protein-GspN"/>
</dbReference>
<evidence type="ECO:0000256" key="1">
    <source>
        <dbReference type="ARBA" id="ARBA00004533"/>
    </source>
</evidence>
<evidence type="ECO:0000256" key="2">
    <source>
        <dbReference type="ARBA" id="ARBA00007208"/>
    </source>
</evidence>
<keyword evidence="7" id="KW-0812">Transmembrane</keyword>
<evidence type="ECO:0000256" key="8">
    <source>
        <dbReference type="ARBA" id="ARBA00022927"/>
    </source>
</evidence>
<feature type="region of interest" description="Disordered" evidence="11">
    <location>
        <begin position="1"/>
        <end position="36"/>
    </location>
</feature>
<dbReference type="GO" id="GO:0015628">
    <property type="term" value="P:protein secretion by the type II secretion system"/>
    <property type="evidence" value="ECO:0007669"/>
    <property type="project" value="InterPro"/>
</dbReference>
<keyword evidence="8" id="KW-0653">Protein transport</keyword>
<sequence length="305" mass="32254">MASAPKSTDPARAAASSGKRSSKSSSRGRSSSRKPVKRQRAFSRRWLWLAALLGVLWALLWQAPASWLSAAVWKASGQHVLLAQAQGTWRDGSALLVLEGGAGSRGATVLPGTLHWTIGLGNLWRGRLLAQIDWPKVSPQPLQISTQLGWSQTTVALRPAGGAPDAPWQGMLPLSVLDGLGTPWNTVALRGQAQFTLRGLLLESVAGRMRIGGQVQIDLPDVASRLSVVAPIGSYTLSITGQGADAQVELRSDKGPLLLQGKGVWNGQALQFLGTGRAAPGNEAAMANLLSLLGRREGDHVRIAI</sequence>